<proteinExistence type="predicted"/>
<feature type="region of interest" description="Disordered" evidence="1">
    <location>
        <begin position="66"/>
        <end position="148"/>
    </location>
</feature>
<evidence type="ECO:0000313" key="2">
    <source>
        <dbReference type="Ensembl" id="ENSFCTP00005031241.1"/>
    </source>
</evidence>
<dbReference type="GeneTree" id="ENSGT00910000147464"/>
<accession>A0ABI7Y8R3</accession>
<evidence type="ECO:0000256" key="1">
    <source>
        <dbReference type="SAM" id="MobiDB-lite"/>
    </source>
</evidence>
<evidence type="ECO:0000313" key="3">
    <source>
        <dbReference type="Proteomes" id="UP000823872"/>
    </source>
</evidence>
<feature type="compositionally biased region" description="Low complexity" evidence="1">
    <location>
        <begin position="135"/>
        <end position="148"/>
    </location>
</feature>
<reference evidence="2 3" key="1">
    <citation type="submission" date="2021-02" db="EMBL/GenBank/DDBJ databases">
        <title>Safari Cat Assemblies.</title>
        <authorList>
            <person name="Bredemeyer K.R."/>
            <person name="Murphy W.J."/>
        </authorList>
    </citation>
    <scope>NUCLEOTIDE SEQUENCE [LARGE SCALE GENOMIC DNA]</scope>
</reference>
<reference evidence="2" key="2">
    <citation type="submission" date="2025-08" db="UniProtKB">
        <authorList>
            <consortium name="Ensembl"/>
        </authorList>
    </citation>
    <scope>IDENTIFICATION</scope>
    <source>
        <strain evidence="2">breed Abyssinian</strain>
    </source>
</reference>
<dbReference type="Proteomes" id="UP000823872">
    <property type="component" value="Chromosome F1"/>
</dbReference>
<sequence length="148" mass="15964">MDRFQSLDIPSILCAFPSLPCACLSPWIIHCLFPAFHHLPHGEARAVPPPAGIHLPRLTLLQAIKLRPQEQGGEKNENRAERAGEGKCGSFRTGPTDKSGQVEMASSSAKCRVPQATRPGERTSSLGRSQEEARLGGSLCRRLGSLGN</sequence>
<feature type="compositionally biased region" description="Basic and acidic residues" evidence="1">
    <location>
        <begin position="72"/>
        <end position="85"/>
    </location>
</feature>
<dbReference type="Ensembl" id="ENSFCTT00005043877.1">
    <property type="protein sequence ID" value="ENSFCTP00005031241.1"/>
    <property type="gene ID" value="ENSFCTG00005015389.1"/>
</dbReference>
<keyword evidence="3" id="KW-1185">Reference proteome</keyword>
<name>A0ABI7Y8R3_FELCA</name>
<reference evidence="2" key="3">
    <citation type="submission" date="2025-09" db="UniProtKB">
        <authorList>
            <consortium name="Ensembl"/>
        </authorList>
    </citation>
    <scope>IDENTIFICATION</scope>
    <source>
        <strain evidence="2">breed Abyssinian</strain>
    </source>
</reference>
<protein>
    <submittedName>
        <fullName evidence="2">Uncharacterized protein</fullName>
    </submittedName>
</protein>
<feature type="compositionally biased region" description="Polar residues" evidence="1">
    <location>
        <begin position="96"/>
        <end position="109"/>
    </location>
</feature>
<organism evidence="2 3">
    <name type="scientific">Felis catus</name>
    <name type="common">Cat</name>
    <name type="synonym">Felis silvestris catus</name>
    <dbReference type="NCBI Taxonomy" id="9685"/>
    <lineage>
        <taxon>Eukaryota</taxon>
        <taxon>Metazoa</taxon>
        <taxon>Chordata</taxon>
        <taxon>Craniata</taxon>
        <taxon>Vertebrata</taxon>
        <taxon>Euteleostomi</taxon>
        <taxon>Mammalia</taxon>
        <taxon>Eutheria</taxon>
        <taxon>Laurasiatheria</taxon>
        <taxon>Carnivora</taxon>
        <taxon>Feliformia</taxon>
        <taxon>Felidae</taxon>
        <taxon>Felinae</taxon>
        <taxon>Felis</taxon>
    </lineage>
</organism>